<sequence length="420" mass="46922">MQTVDATLCSPSDFSGWRTQSRNFLSKRIPASSITWSIRAPAALYAAKTDRDLPATPSPLRLPRRFAALIPSVFASDIPERFDLLYRALEHIQEHGSPRETDITRFEQIASTVREQILELRGAFPENRITDWQIIRTRQKLQLIDSQRSPLIRLRASPWVLLSDETTLCWDGHKYRVGPPIDEAGQSEADLIDLAQKTSTAGQDNAFWTNPATVHVTPDLEEIEKTSSLSNLRSLAVDCSLCDLCHHASRTVSGEGTTQAQILFVGEQPGDQEDLQGRPFVGPAGQLFERALQEAGGNREQAWISNAVKHFKFVRRGARRIHQKPDATDVKSCAPWITSERRILQAKITVLLGVTGASSVLGRPITISRERSRYMTLDDGSTGIVTVHPSYLLRIPDEDSRTREYTKFVADLRMAISALA</sequence>
<dbReference type="InterPro" id="IPR036895">
    <property type="entry name" value="Uracil-DNA_glycosylase-like_sf"/>
</dbReference>
<keyword evidence="6" id="KW-0378">Hydrolase</keyword>
<dbReference type="Pfam" id="PF03167">
    <property type="entry name" value="UDG"/>
    <property type="match status" value="1"/>
</dbReference>
<dbReference type="CDD" id="cd10030">
    <property type="entry name" value="UDG-F4_TTUDGA_SPO1dp_like"/>
    <property type="match status" value="1"/>
</dbReference>
<evidence type="ECO:0000256" key="9">
    <source>
        <dbReference type="ARBA" id="ARBA00023204"/>
    </source>
</evidence>
<dbReference type="SUPFAM" id="SSF52141">
    <property type="entry name" value="Uracil-DNA glycosylase-like"/>
    <property type="match status" value="1"/>
</dbReference>
<evidence type="ECO:0000256" key="6">
    <source>
        <dbReference type="ARBA" id="ARBA00022801"/>
    </source>
</evidence>
<dbReference type="Gene3D" id="3.40.470.10">
    <property type="entry name" value="Uracil-DNA glycosylase-like domain"/>
    <property type="match status" value="1"/>
</dbReference>
<evidence type="ECO:0000259" key="10">
    <source>
        <dbReference type="SMART" id="SM00986"/>
    </source>
</evidence>
<keyword evidence="7" id="KW-0408">Iron</keyword>
<dbReference type="AlphaFoldDB" id="A0A1B6VNM7"/>
<dbReference type="GO" id="GO:0046872">
    <property type="term" value="F:metal ion binding"/>
    <property type="evidence" value="ECO:0007669"/>
    <property type="project" value="UniProtKB-KW"/>
</dbReference>
<protein>
    <recommendedName>
        <fullName evidence="2">Type-4 uracil-DNA glycosylase</fullName>
    </recommendedName>
</protein>
<evidence type="ECO:0000256" key="1">
    <source>
        <dbReference type="ARBA" id="ARBA00006521"/>
    </source>
</evidence>
<keyword evidence="5" id="KW-0227">DNA damage</keyword>
<evidence type="ECO:0000256" key="3">
    <source>
        <dbReference type="ARBA" id="ARBA00022485"/>
    </source>
</evidence>
<dbReference type="GO" id="GO:0006281">
    <property type="term" value="P:DNA repair"/>
    <property type="evidence" value="ECO:0007669"/>
    <property type="project" value="UniProtKB-KW"/>
</dbReference>
<evidence type="ECO:0000256" key="4">
    <source>
        <dbReference type="ARBA" id="ARBA00022723"/>
    </source>
</evidence>
<dbReference type="Proteomes" id="UP000077786">
    <property type="component" value="Unassembled WGS sequence"/>
</dbReference>
<evidence type="ECO:0000256" key="5">
    <source>
        <dbReference type="ARBA" id="ARBA00022763"/>
    </source>
</evidence>
<dbReference type="GO" id="GO:0097506">
    <property type="term" value="F:deaminated base DNA N-glycosylase activity"/>
    <property type="evidence" value="ECO:0007669"/>
    <property type="project" value="UniProtKB-ARBA"/>
</dbReference>
<evidence type="ECO:0000256" key="8">
    <source>
        <dbReference type="ARBA" id="ARBA00023014"/>
    </source>
</evidence>
<evidence type="ECO:0000313" key="12">
    <source>
        <dbReference type="Proteomes" id="UP000077786"/>
    </source>
</evidence>
<dbReference type="PATRIC" id="fig|38307.3.peg.405"/>
<reference evidence="11 12" key="1">
    <citation type="submission" date="2016-03" db="EMBL/GenBank/DDBJ databases">
        <title>Draft genome sequence of Gluconobacter cerinus strain CECT 9110.</title>
        <authorList>
            <person name="Sainz F."/>
            <person name="Mas A."/>
            <person name="Torija M.J."/>
        </authorList>
    </citation>
    <scope>NUCLEOTIDE SEQUENCE [LARGE SCALE GENOMIC DNA]</scope>
    <source>
        <strain evidence="11 12">CECT 9110</strain>
    </source>
</reference>
<dbReference type="SMART" id="SM00986">
    <property type="entry name" value="UDG"/>
    <property type="match status" value="1"/>
</dbReference>
<dbReference type="GO" id="GO:0051539">
    <property type="term" value="F:4 iron, 4 sulfur cluster binding"/>
    <property type="evidence" value="ECO:0007669"/>
    <property type="project" value="UniProtKB-KW"/>
</dbReference>
<feature type="domain" description="Uracil-DNA glycosylase-like" evidence="10">
    <location>
        <begin position="253"/>
        <end position="413"/>
    </location>
</feature>
<dbReference type="InterPro" id="IPR005122">
    <property type="entry name" value="Uracil-DNA_glycosylase-like"/>
</dbReference>
<gene>
    <name evidence="11" type="ORF">A0123_00386</name>
</gene>
<keyword evidence="8" id="KW-0411">Iron-sulfur</keyword>
<dbReference type="OrthoDB" id="5290748at2"/>
<dbReference type="SMART" id="SM00987">
    <property type="entry name" value="UreE_C"/>
    <property type="match status" value="1"/>
</dbReference>
<dbReference type="InterPro" id="IPR005273">
    <property type="entry name" value="Ura-DNA_glyco_family4"/>
</dbReference>
<keyword evidence="3" id="KW-0004">4Fe-4S</keyword>
<organism evidence="11 12">
    <name type="scientific">Gluconobacter cerinus</name>
    <dbReference type="NCBI Taxonomy" id="38307"/>
    <lineage>
        <taxon>Bacteria</taxon>
        <taxon>Pseudomonadati</taxon>
        <taxon>Pseudomonadota</taxon>
        <taxon>Alphaproteobacteria</taxon>
        <taxon>Acetobacterales</taxon>
        <taxon>Acetobacteraceae</taxon>
        <taxon>Gluconobacter</taxon>
    </lineage>
</organism>
<dbReference type="EMBL" id="LUTU01000004">
    <property type="protein sequence ID" value="OAJ68822.1"/>
    <property type="molecule type" value="Genomic_DNA"/>
</dbReference>
<dbReference type="NCBIfam" id="TIGR03914">
    <property type="entry name" value="UDG_fam_dom"/>
    <property type="match status" value="1"/>
</dbReference>
<evidence type="ECO:0000256" key="7">
    <source>
        <dbReference type="ARBA" id="ARBA00023004"/>
    </source>
</evidence>
<comment type="caution">
    <text evidence="11">The sequence shown here is derived from an EMBL/GenBank/DDBJ whole genome shotgun (WGS) entry which is preliminary data.</text>
</comment>
<dbReference type="PANTHER" id="PTHR33693">
    <property type="entry name" value="TYPE-5 URACIL-DNA GLYCOSYLASE"/>
    <property type="match status" value="1"/>
</dbReference>
<dbReference type="PANTHER" id="PTHR33693:SF9">
    <property type="entry name" value="TYPE-4 URACIL-DNA GLYCOSYLASE"/>
    <property type="match status" value="1"/>
</dbReference>
<accession>A0A1B6VNM7</accession>
<evidence type="ECO:0000313" key="11">
    <source>
        <dbReference type="EMBL" id="OAJ68822.1"/>
    </source>
</evidence>
<name>A0A1B6VNM7_9PROT</name>
<keyword evidence="9" id="KW-0234">DNA repair</keyword>
<keyword evidence="4" id="KW-0479">Metal-binding</keyword>
<dbReference type="InterPro" id="IPR051536">
    <property type="entry name" value="UDG_Type-4/5"/>
</dbReference>
<comment type="similarity">
    <text evidence="1">Belongs to the uracil-DNA glycosylase (UDG) superfamily. Type 4 (UDGa) family.</text>
</comment>
<proteinExistence type="inferred from homology"/>
<evidence type="ECO:0000256" key="2">
    <source>
        <dbReference type="ARBA" id="ARBA00019403"/>
    </source>
</evidence>